<evidence type="ECO:0000256" key="2">
    <source>
        <dbReference type="SAM" id="Phobius"/>
    </source>
</evidence>
<dbReference type="Proteomes" id="UP000001861">
    <property type="component" value="Unassembled WGS sequence"/>
</dbReference>
<accession>A8NTG6</accession>
<feature type="transmembrane region" description="Helical" evidence="2">
    <location>
        <begin position="129"/>
        <end position="150"/>
    </location>
</feature>
<keyword evidence="2" id="KW-1133">Transmembrane helix</keyword>
<protein>
    <submittedName>
        <fullName evidence="3">Uncharacterized protein</fullName>
    </submittedName>
</protein>
<gene>
    <name evidence="3" type="ORF">CC1G_06309</name>
</gene>
<evidence type="ECO:0000313" key="3">
    <source>
        <dbReference type="EMBL" id="EAU85596.2"/>
    </source>
</evidence>
<sequence>MFDASACTPEVVEKLSSIRLVWIKAATVAYICYGAVVVLAITSLHLILRGISKSRLDASPQSNHIIVNVRIPIILTTRNVIALVYVLAMTTLSTLAMLSMTRTVSQAIITSGCWNGLTHENWYSAVDKMHYYVFVLTNWGSDGLLVWRCFVIYRSSTRMPVWVSLTLPIVLYLAVVGMGLWFMVPKVPHPHGPHPHNNTGRLYEILYSSLTLSLNILVTLMIVARLLVYRWRLTSILGKSQGSHYTSYVAILIESAVLIVLSNIFLIVVMQRNSPLEATAFQASIQVQAIAPLLIIVRLLQGKAWSPAVEKAISLQTIQLSAVDPSNLGETAPSGGPLRSPSRDTNRGTPIIQINTIPSSPFHPTFNTDPESSYDSMKMDDYTQKAELAEHDRLESSPYAKAN</sequence>
<dbReference type="AlphaFoldDB" id="A8NTG6"/>
<dbReference type="OMA" id="ISKIMMT"/>
<feature type="transmembrane region" description="Helical" evidence="2">
    <location>
        <begin position="20"/>
        <end position="48"/>
    </location>
</feature>
<dbReference type="RefSeq" id="XP_001836224.2">
    <property type="nucleotide sequence ID" value="XM_001836172.2"/>
</dbReference>
<dbReference type="InParanoid" id="A8NTG6"/>
<evidence type="ECO:0000313" key="4">
    <source>
        <dbReference type="Proteomes" id="UP000001861"/>
    </source>
</evidence>
<dbReference type="KEGG" id="cci:CC1G_06309"/>
<dbReference type="OrthoDB" id="3267806at2759"/>
<feature type="transmembrane region" description="Helical" evidence="2">
    <location>
        <begin position="205"/>
        <end position="228"/>
    </location>
</feature>
<feature type="transmembrane region" description="Helical" evidence="2">
    <location>
        <begin position="162"/>
        <end position="185"/>
    </location>
</feature>
<dbReference type="VEuPathDB" id="FungiDB:CC1G_06309"/>
<feature type="compositionally biased region" description="Basic and acidic residues" evidence="1">
    <location>
        <begin position="377"/>
        <end position="395"/>
    </location>
</feature>
<name>A8NTG6_COPC7</name>
<dbReference type="eggNOG" id="ENOG502SKVI">
    <property type="taxonomic scope" value="Eukaryota"/>
</dbReference>
<keyword evidence="2" id="KW-0472">Membrane</keyword>
<proteinExistence type="predicted"/>
<keyword evidence="4" id="KW-1185">Reference proteome</keyword>
<dbReference type="EMBL" id="AACS02000004">
    <property type="protein sequence ID" value="EAU85596.2"/>
    <property type="molecule type" value="Genomic_DNA"/>
</dbReference>
<dbReference type="GeneID" id="6012765"/>
<feature type="compositionally biased region" description="Polar residues" evidence="1">
    <location>
        <begin position="365"/>
        <end position="375"/>
    </location>
</feature>
<feature type="transmembrane region" description="Helical" evidence="2">
    <location>
        <begin position="248"/>
        <end position="268"/>
    </location>
</feature>
<feature type="region of interest" description="Disordered" evidence="1">
    <location>
        <begin position="326"/>
        <end position="403"/>
    </location>
</feature>
<comment type="caution">
    <text evidence="3">The sequence shown here is derived from an EMBL/GenBank/DDBJ whole genome shotgun (WGS) entry which is preliminary data.</text>
</comment>
<feature type="transmembrane region" description="Helical" evidence="2">
    <location>
        <begin position="80"/>
        <end position="98"/>
    </location>
</feature>
<organism evidence="3 4">
    <name type="scientific">Coprinopsis cinerea (strain Okayama-7 / 130 / ATCC MYA-4618 / FGSC 9003)</name>
    <name type="common">Inky cap fungus</name>
    <name type="synonym">Hormographiella aspergillata</name>
    <dbReference type="NCBI Taxonomy" id="240176"/>
    <lineage>
        <taxon>Eukaryota</taxon>
        <taxon>Fungi</taxon>
        <taxon>Dikarya</taxon>
        <taxon>Basidiomycota</taxon>
        <taxon>Agaricomycotina</taxon>
        <taxon>Agaricomycetes</taxon>
        <taxon>Agaricomycetidae</taxon>
        <taxon>Agaricales</taxon>
        <taxon>Agaricineae</taxon>
        <taxon>Psathyrellaceae</taxon>
        <taxon>Coprinopsis</taxon>
    </lineage>
</organism>
<keyword evidence="2" id="KW-0812">Transmembrane</keyword>
<dbReference type="STRING" id="240176.A8NTG6"/>
<reference evidence="3 4" key="1">
    <citation type="journal article" date="2010" name="Proc. Natl. Acad. Sci. U.S.A.">
        <title>Insights into evolution of multicellular fungi from the assembled chromosomes of the mushroom Coprinopsis cinerea (Coprinus cinereus).</title>
        <authorList>
            <person name="Stajich J.E."/>
            <person name="Wilke S.K."/>
            <person name="Ahren D."/>
            <person name="Au C.H."/>
            <person name="Birren B.W."/>
            <person name="Borodovsky M."/>
            <person name="Burns C."/>
            <person name="Canback B."/>
            <person name="Casselton L.A."/>
            <person name="Cheng C.K."/>
            <person name="Deng J."/>
            <person name="Dietrich F.S."/>
            <person name="Fargo D.C."/>
            <person name="Farman M.L."/>
            <person name="Gathman A.C."/>
            <person name="Goldberg J."/>
            <person name="Guigo R."/>
            <person name="Hoegger P.J."/>
            <person name="Hooker J.B."/>
            <person name="Huggins A."/>
            <person name="James T.Y."/>
            <person name="Kamada T."/>
            <person name="Kilaru S."/>
            <person name="Kodira C."/>
            <person name="Kues U."/>
            <person name="Kupfer D."/>
            <person name="Kwan H.S."/>
            <person name="Lomsadze A."/>
            <person name="Li W."/>
            <person name="Lilly W.W."/>
            <person name="Ma L.J."/>
            <person name="Mackey A.J."/>
            <person name="Manning G."/>
            <person name="Martin F."/>
            <person name="Muraguchi H."/>
            <person name="Natvig D.O."/>
            <person name="Palmerini H."/>
            <person name="Ramesh M.A."/>
            <person name="Rehmeyer C.J."/>
            <person name="Roe B.A."/>
            <person name="Shenoy N."/>
            <person name="Stanke M."/>
            <person name="Ter-Hovhannisyan V."/>
            <person name="Tunlid A."/>
            <person name="Velagapudi R."/>
            <person name="Vision T.J."/>
            <person name="Zeng Q."/>
            <person name="Zolan M.E."/>
            <person name="Pukkila P.J."/>
        </authorList>
    </citation>
    <scope>NUCLEOTIDE SEQUENCE [LARGE SCALE GENOMIC DNA]</scope>
    <source>
        <strain evidence="4">Okayama-7 / 130 / ATCC MYA-4618 / FGSC 9003</strain>
    </source>
</reference>
<evidence type="ECO:0000256" key="1">
    <source>
        <dbReference type="SAM" id="MobiDB-lite"/>
    </source>
</evidence>
<dbReference type="HOGENOM" id="CLU_044614_0_2_1"/>